<feature type="compositionally biased region" description="Polar residues" evidence="1">
    <location>
        <begin position="47"/>
        <end position="59"/>
    </location>
</feature>
<evidence type="ECO:0000313" key="2">
    <source>
        <dbReference type="EMBL" id="CAK9274066.1"/>
    </source>
</evidence>
<evidence type="ECO:0000313" key="3">
    <source>
        <dbReference type="Proteomes" id="UP001497444"/>
    </source>
</evidence>
<keyword evidence="3" id="KW-1185">Reference proteome</keyword>
<proteinExistence type="predicted"/>
<name>A0ABP0X6L2_9BRYO</name>
<feature type="region of interest" description="Disordered" evidence="1">
    <location>
        <begin position="39"/>
        <end position="77"/>
    </location>
</feature>
<gene>
    <name evidence="2" type="ORF">CSSPJE1EN1_LOCUS19544</name>
</gene>
<sequence length="77" mass="7976">MHGALKEGERALSVLLTTGLHDSFKGGGARTAGACSEGAMEKFPASPQRNSSILFPASSTDKRVGTIEDGRKGNGRT</sequence>
<reference evidence="2" key="1">
    <citation type="submission" date="2024-02" db="EMBL/GenBank/DDBJ databases">
        <authorList>
            <consortium name="ELIXIR-Norway"/>
            <consortium name="Elixir Norway"/>
        </authorList>
    </citation>
    <scope>NUCLEOTIDE SEQUENCE</scope>
</reference>
<protein>
    <submittedName>
        <fullName evidence="2">Uncharacterized protein</fullName>
    </submittedName>
</protein>
<accession>A0ABP0X6L2</accession>
<organism evidence="2 3">
    <name type="scientific">Sphagnum jensenii</name>
    <dbReference type="NCBI Taxonomy" id="128206"/>
    <lineage>
        <taxon>Eukaryota</taxon>
        <taxon>Viridiplantae</taxon>
        <taxon>Streptophyta</taxon>
        <taxon>Embryophyta</taxon>
        <taxon>Bryophyta</taxon>
        <taxon>Sphagnophytina</taxon>
        <taxon>Sphagnopsida</taxon>
        <taxon>Sphagnales</taxon>
        <taxon>Sphagnaceae</taxon>
        <taxon>Sphagnum</taxon>
    </lineage>
</organism>
<feature type="compositionally biased region" description="Basic and acidic residues" evidence="1">
    <location>
        <begin position="60"/>
        <end position="77"/>
    </location>
</feature>
<dbReference type="Proteomes" id="UP001497444">
    <property type="component" value="Chromosome 5"/>
</dbReference>
<evidence type="ECO:0000256" key="1">
    <source>
        <dbReference type="SAM" id="MobiDB-lite"/>
    </source>
</evidence>
<dbReference type="EMBL" id="OZ020100">
    <property type="protein sequence ID" value="CAK9274066.1"/>
    <property type="molecule type" value="Genomic_DNA"/>
</dbReference>